<keyword evidence="2" id="KW-1133">Transmembrane helix</keyword>
<dbReference type="InterPro" id="IPR011050">
    <property type="entry name" value="Pectin_lyase_fold/virulence"/>
</dbReference>
<keyword evidence="4" id="KW-1185">Reference proteome</keyword>
<dbReference type="HOGENOM" id="CLU_290808_0_0_2"/>
<dbReference type="STRING" id="1577791.Mpt1_c01900"/>
<dbReference type="EMBL" id="CP010070">
    <property type="protein sequence ID" value="AIZ56090.1"/>
    <property type="molecule type" value="Genomic_DNA"/>
</dbReference>
<dbReference type="SUPFAM" id="SSF51126">
    <property type="entry name" value="Pectin lyase-like"/>
    <property type="match status" value="2"/>
</dbReference>
<keyword evidence="2" id="KW-0812">Transmembrane</keyword>
<dbReference type="NCBIfam" id="TIGR02543">
    <property type="entry name" value="List_Bact_rpt"/>
    <property type="match status" value="1"/>
</dbReference>
<dbReference type="InterPro" id="IPR046776">
    <property type="entry name" value="Pectate_lyase_5"/>
</dbReference>
<dbReference type="InterPro" id="IPR013378">
    <property type="entry name" value="InlB-like_B-rpt"/>
</dbReference>
<evidence type="ECO:0000313" key="4">
    <source>
        <dbReference type="Proteomes" id="UP000030787"/>
    </source>
</evidence>
<dbReference type="AlphaFoldDB" id="A0A0A7LAF2"/>
<dbReference type="KEGG" id="mear:Mpt1_c01900"/>
<dbReference type="InterPro" id="IPR042229">
    <property type="entry name" value="Listeria/Bacterioides_rpt_sf"/>
</dbReference>
<feature type="transmembrane region" description="Helical" evidence="2">
    <location>
        <begin position="931"/>
        <end position="955"/>
    </location>
</feature>
<organism evidence="3 4">
    <name type="scientific">Candidatus Methanoplasma termitum</name>
    <dbReference type="NCBI Taxonomy" id="1577791"/>
    <lineage>
        <taxon>Archaea</taxon>
        <taxon>Methanobacteriati</taxon>
        <taxon>Thermoplasmatota</taxon>
        <taxon>Thermoplasmata</taxon>
        <taxon>Methanomassiliicoccales</taxon>
        <taxon>Methanomassiliicoccaceae</taxon>
        <taxon>Candidatus Methanoplasma</taxon>
    </lineage>
</organism>
<sequence>MFASRNKAVIFAICLVMIASLSFILIDNNDSSATTVEVNDYVSLMAAVNDPSVTECVVTATIYLPHTTGPTGIITIDGNNGTRVGLSITADYNYGSFSSSSTVFIVPGSSSGKYNFKNLSMNATDLFMVDIGACSSTVTFDNIKFTGSFYEAVHSDPSNNANVTVNDCYFRNNADSLGIGISMEGGTLTLSNSFFSMAGDNCVNVYTPDPVSITNCYMEVYPDTIYGYSGSAVVNNVDLGGRVQLSIDGCTFVGTDGTDRPLVMSSIFGSTSQSSVKVVNSIFKAPPSAVSSASGIDIWGETPGNILIDKCLFSGLRPSGSVVQLSSDTSKNVTFIISNTTFESNSTVSPYLYMETPVLSVVGMDGVIVNSSFLYNTVTFSGQATGCVFLDGVNVDLFNNTFRNNVTHDGTSADIPASLQIASLGESTVSLESSVNMINNLFALILPAGNEPSSYLNPTISIPGVEMNYNGSILSGSVGIKDSGKNNIDKFYVGTTDPMKTSGPFVNNIIDGGYEAGCDLGAVWAIWGMSYTGPSTSGTIPTEMIAPFGDADGKGAMYAGSPAYDQRGQGRTGLQDIGAVSTPSAGFDANGGYWNPTYSGYSSQYPYQFYDAVTGGFSFMGAAANSSGEFLLPDFAELKNTNSAVNLLGWSTVAGATVADLIPSLTYTNGTLQGSFAQDKTYYAVWSTVQVVVFSPGNGYSDVVVTVGSSGMVASSEVPSGYATANGMKWVGWSYIKILDNSTAPWYPSIPIGETTGVISGNWEVISSQPKAYKVTFSNGGQSNSVTVNSGDTVSRPADPIQDGYEFKGWFTSATGGSQWDFGTPIYSNIILYAQWEETPPVTFNVTFDPMNGNGPTVTEAMPGGAASIPGTPVRDGFTFDGWYTSPSGGTKWDAGTPITGNVTLYAHWVAGGIDENNKGSDAGNIVDDTWFWVAAVVASTIATLGLVPVVIMGFSSLSAISGDFFQNYGQGEDEEKNRRTVVFDPRNGGTMWSTTVISGRKVSKPSSTWVHPRGMKFSHWSEIEGGPPFDFNKPITKTTNIHAEYVKKNK</sequence>
<dbReference type="Pfam" id="PF20585">
    <property type="entry name" value="Pectate_lyase_5"/>
    <property type="match status" value="1"/>
</dbReference>
<comment type="subcellular location">
    <subcellularLocation>
        <location evidence="1">Cell envelope</location>
    </subcellularLocation>
</comment>
<dbReference type="Gene3D" id="2.60.40.4270">
    <property type="entry name" value="Listeria-Bacteroides repeat domain"/>
    <property type="match status" value="2"/>
</dbReference>
<dbReference type="Pfam" id="PF09479">
    <property type="entry name" value="Flg_new"/>
    <property type="match status" value="3"/>
</dbReference>
<dbReference type="InterPro" id="IPR006626">
    <property type="entry name" value="PbH1"/>
</dbReference>
<name>A0A0A7LAF2_9ARCH</name>
<accession>A0A0A7LAF2</accession>
<proteinExistence type="predicted"/>
<evidence type="ECO:0000256" key="2">
    <source>
        <dbReference type="SAM" id="Phobius"/>
    </source>
</evidence>
<dbReference type="SMART" id="SM00710">
    <property type="entry name" value="PbH1"/>
    <property type="match status" value="5"/>
</dbReference>
<protein>
    <submittedName>
        <fullName evidence="3">Listeria-bacteroides repeat domain (List_Bact_rpt)</fullName>
    </submittedName>
</protein>
<dbReference type="Proteomes" id="UP000030787">
    <property type="component" value="Chromosome"/>
</dbReference>
<evidence type="ECO:0000313" key="3">
    <source>
        <dbReference type="EMBL" id="AIZ56090.1"/>
    </source>
</evidence>
<keyword evidence="2" id="KW-0472">Membrane</keyword>
<evidence type="ECO:0000256" key="1">
    <source>
        <dbReference type="ARBA" id="ARBA00004196"/>
    </source>
</evidence>
<gene>
    <name evidence="3" type="ORF">Mpt1_c01900</name>
</gene>
<reference evidence="3 4" key="1">
    <citation type="journal article" date="2014" name="Appl. Environ. Microbiol.">
        <title>Comparative Genome Analysis of 'Candidatus Methanoplasma termitum' Indicates a New Mode of Energy Metabolism in the Seventh Order of Methanogens.</title>
        <authorList>
            <person name="Lang K."/>
            <person name="Schuldes J."/>
            <person name="Klingl A."/>
            <person name="Poehlein A."/>
            <person name="Daniel R."/>
            <person name="Brune A."/>
        </authorList>
    </citation>
    <scope>NUCLEOTIDE SEQUENCE [LARGE SCALE GENOMIC DNA]</scope>
    <source>
        <strain evidence="4">Mpt1</strain>
    </source>
</reference>